<proteinExistence type="predicted"/>
<gene>
    <name evidence="1" type="ORF">MRB53_029984</name>
</gene>
<name>A0ACC2KJU6_PERAE</name>
<organism evidence="1 2">
    <name type="scientific">Persea americana</name>
    <name type="common">Avocado</name>
    <dbReference type="NCBI Taxonomy" id="3435"/>
    <lineage>
        <taxon>Eukaryota</taxon>
        <taxon>Viridiplantae</taxon>
        <taxon>Streptophyta</taxon>
        <taxon>Embryophyta</taxon>
        <taxon>Tracheophyta</taxon>
        <taxon>Spermatophyta</taxon>
        <taxon>Magnoliopsida</taxon>
        <taxon>Magnoliidae</taxon>
        <taxon>Laurales</taxon>
        <taxon>Lauraceae</taxon>
        <taxon>Persea</taxon>
    </lineage>
</organism>
<comment type="caution">
    <text evidence="1">The sequence shown here is derived from an EMBL/GenBank/DDBJ whole genome shotgun (WGS) entry which is preliminary data.</text>
</comment>
<evidence type="ECO:0000313" key="1">
    <source>
        <dbReference type="EMBL" id="KAJ8621455.1"/>
    </source>
</evidence>
<protein>
    <submittedName>
        <fullName evidence="1">Uncharacterized protein</fullName>
    </submittedName>
</protein>
<evidence type="ECO:0000313" key="2">
    <source>
        <dbReference type="Proteomes" id="UP001234297"/>
    </source>
</evidence>
<sequence>MGTSLDDNIKSRSNRARWDRRQDQRYGWGQRDTFGRGREAGTLRRGPLRVNPWLAPYANAKPFRRPKDLMWRHDLFEDGMAAAGLTGIESGTKLYVSNLDYGVSNEDIKELFSEIGELKRYAVHYDRNGRSIGSAEVVFTRRSDAIAAVKRYNNVQLDGKPMKVELIGTNAGAPVSARVNVTGVNGRRRRTVVMTPESGQGMGPASVSHGPSKRNRRGSRRGNRMSWTRNWRTIMLEPCLLNRALQLLSGGSSCLICLLSLDEDEDTCSFTLLYICAVPSNGQTYRLLYPPWVVVGGAECYRFRTLH</sequence>
<reference evidence="1 2" key="1">
    <citation type="journal article" date="2022" name="Hortic Res">
        <title>A haplotype resolved chromosomal level avocado genome allows analysis of novel avocado genes.</title>
        <authorList>
            <person name="Nath O."/>
            <person name="Fletcher S.J."/>
            <person name="Hayward A."/>
            <person name="Shaw L.M."/>
            <person name="Masouleh A.K."/>
            <person name="Furtado A."/>
            <person name="Henry R.J."/>
            <person name="Mitter N."/>
        </authorList>
    </citation>
    <scope>NUCLEOTIDE SEQUENCE [LARGE SCALE GENOMIC DNA]</scope>
    <source>
        <strain evidence="2">cv. Hass</strain>
    </source>
</reference>
<accession>A0ACC2KJU6</accession>
<keyword evidence="2" id="KW-1185">Reference proteome</keyword>
<dbReference type="Proteomes" id="UP001234297">
    <property type="component" value="Chromosome 9"/>
</dbReference>
<dbReference type="EMBL" id="CM056817">
    <property type="protein sequence ID" value="KAJ8621455.1"/>
    <property type="molecule type" value="Genomic_DNA"/>
</dbReference>